<dbReference type="InterPro" id="IPR036397">
    <property type="entry name" value="RNaseH_sf"/>
</dbReference>
<dbReference type="EMBL" id="JAJSOW010000108">
    <property type="protein sequence ID" value="KAI9154077.1"/>
    <property type="molecule type" value="Genomic_DNA"/>
</dbReference>
<reference evidence="2" key="2">
    <citation type="submission" date="2023-02" db="EMBL/GenBank/DDBJ databases">
        <authorList>
            <person name="Swenson N.G."/>
            <person name="Wegrzyn J.L."/>
            <person name="Mcevoy S.L."/>
        </authorList>
    </citation>
    <scope>NUCLEOTIDE SEQUENCE</scope>
    <source>
        <strain evidence="2">91603</strain>
        <tissue evidence="2">Leaf</tissue>
    </source>
</reference>
<proteinExistence type="predicted"/>
<gene>
    <name evidence="2" type="ORF">LWI28_020635</name>
</gene>
<protein>
    <recommendedName>
        <fullName evidence="1">RNase H type-1 domain-containing protein</fullName>
    </recommendedName>
</protein>
<dbReference type="InterPro" id="IPR002156">
    <property type="entry name" value="RNaseH_domain"/>
</dbReference>
<dbReference type="InterPro" id="IPR012337">
    <property type="entry name" value="RNaseH-like_sf"/>
</dbReference>
<reference evidence="2" key="1">
    <citation type="journal article" date="2022" name="Plant J.">
        <title>Strategies of tolerance reflected in two North American maple genomes.</title>
        <authorList>
            <person name="McEvoy S.L."/>
            <person name="Sezen U.U."/>
            <person name="Trouern-Trend A."/>
            <person name="McMahon S.M."/>
            <person name="Schaberg P.G."/>
            <person name="Yang J."/>
            <person name="Wegrzyn J.L."/>
            <person name="Swenson N.G."/>
        </authorList>
    </citation>
    <scope>NUCLEOTIDE SEQUENCE</scope>
    <source>
        <strain evidence="2">91603</strain>
    </source>
</reference>
<dbReference type="Proteomes" id="UP001064489">
    <property type="component" value="Chromosome 11"/>
</dbReference>
<feature type="domain" description="RNase H type-1" evidence="1">
    <location>
        <begin position="2"/>
        <end position="72"/>
    </location>
</feature>
<dbReference type="Pfam" id="PF13456">
    <property type="entry name" value="RVT_3"/>
    <property type="match status" value="1"/>
</dbReference>
<keyword evidence="3" id="KW-1185">Reference proteome</keyword>
<organism evidence="2 3">
    <name type="scientific">Acer negundo</name>
    <name type="common">Box elder</name>
    <dbReference type="NCBI Taxonomy" id="4023"/>
    <lineage>
        <taxon>Eukaryota</taxon>
        <taxon>Viridiplantae</taxon>
        <taxon>Streptophyta</taxon>
        <taxon>Embryophyta</taxon>
        <taxon>Tracheophyta</taxon>
        <taxon>Spermatophyta</taxon>
        <taxon>Magnoliopsida</taxon>
        <taxon>eudicotyledons</taxon>
        <taxon>Gunneridae</taxon>
        <taxon>Pentapetalae</taxon>
        <taxon>rosids</taxon>
        <taxon>malvids</taxon>
        <taxon>Sapindales</taxon>
        <taxon>Sapindaceae</taxon>
        <taxon>Hippocastanoideae</taxon>
        <taxon>Acereae</taxon>
        <taxon>Acer</taxon>
    </lineage>
</organism>
<dbReference type="AlphaFoldDB" id="A0AAD5I6Z3"/>
<dbReference type="GO" id="GO:0004523">
    <property type="term" value="F:RNA-DNA hybrid ribonuclease activity"/>
    <property type="evidence" value="ECO:0007669"/>
    <property type="project" value="InterPro"/>
</dbReference>
<sequence>MKVVEELGADFLLVMSDSQLVTNQISGSYQDKGDNMVAYLARVWEAMTRFKGVKSEQIPQENNHRTYILAKIAVGGGLALPKGVPIQLIPRSSIAIGAEVS</sequence>
<accession>A0AAD5I6Z3</accession>
<evidence type="ECO:0000313" key="2">
    <source>
        <dbReference type="EMBL" id="KAI9154077.1"/>
    </source>
</evidence>
<dbReference type="GO" id="GO:0003676">
    <property type="term" value="F:nucleic acid binding"/>
    <property type="evidence" value="ECO:0007669"/>
    <property type="project" value="InterPro"/>
</dbReference>
<dbReference type="Gene3D" id="3.30.420.10">
    <property type="entry name" value="Ribonuclease H-like superfamily/Ribonuclease H"/>
    <property type="match status" value="1"/>
</dbReference>
<name>A0AAD5I6Z3_ACENE</name>
<dbReference type="PANTHER" id="PTHR48475">
    <property type="entry name" value="RIBONUCLEASE H"/>
    <property type="match status" value="1"/>
</dbReference>
<dbReference type="SUPFAM" id="SSF53098">
    <property type="entry name" value="Ribonuclease H-like"/>
    <property type="match status" value="1"/>
</dbReference>
<dbReference type="PANTHER" id="PTHR48475:SF2">
    <property type="entry name" value="RIBONUCLEASE H"/>
    <property type="match status" value="1"/>
</dbReference>
<evidence type="ECO:0000259" key="1">
    <source>
        <dbReference type="Pfam" id="PF13456"/>
    </source>
</evidence>
<comment type="caution">
    <text evidence="2">The sequence shown here is derived from an EMBL/GenBank/DDBJ whole genome shotgun (WGS) entry which is preliminary data.</text>
</comment>
<evidence type="ECO:0000313" key="3">
    <source>
        <dbReference type="Proteomes" id="UP001064489"/>
    </source>
</evidence>